<reference evidence="2 3" key="2">
    <citation type="submission" date="2019-04" db="EMBL/GenBank/DDBJ databases">
        <title>The genome sequence of big-headed turtle.</title>
        <authorList>
            <person name="Gong S."/>
        </authorList>
    </citation>
    <scope>NUCLEOTIDE SEQUENCE [LARGE SCALE GENOMIC DNA]</scope>
    <source>
        <strain evidence="2">DO16091913</strain>
        <tissue evidence="2">Muscle</tissue>
    </source>
</reference>
<reference evidence="2 3" key="1">
    <citation type="submission" date="2019-04" db="EMBL/GenBank/DDBJ databases">
        <title>Draft genome of the big-headed turtle Platysternon megacephalum.</title>
        <authorList>
            <person name="Gong S."/>
        </authorList>
    </citation>
    <scope>NUCLEOTIDE SEQUENCE [LARGE SCALE GENOMIC DNA]</scope>
    <source>
        <strain evidence="2">DO16091913</strain>
        <tissue evidence="2">Muscle</tissue>
    </source>
</reference>
<gene>
    <name evidence="2" type="ORF">DR999_PMT06073</name>
</gene>
<accession>A0A4D9EJH9</accession>
<proteinExistence type="predicted"/>
<evidence type="ECO:0000256" key="1">
    <source>
        <dbReference type="SAM" id="MobiDB-lite"/>
    </source>
</evidence>
<name>A0A4D9EJH9_9SAUR</name>
<comment type="caution">
    <text evidence="2">The sequence shown here is derived from an EMBL/GenBank/DDBJ whole genome shotgun (WGS) entry which is preliminary data.</text>
</comment>
<keyword evidence="3" id="KW-1185">Reference proteome</keyword>
<sequence length="114" mass="12806">MPVAGYESEQPADRQTDRQGSHAPWRAFWQLLLLKMMDQIRPLLFPNESVSVGSLKFCGTAPPYTKAAFASCSFKRSKELRSPEPVKRTRRQLGEEASFNCTLEANLSCVNPCP</sequence>
<evidence type="ECO:0000313" key="3">
    <source>
        <dbReference type="Proteomes" id="UP000297703"/>
    </source>
</evidence>
<dbReference type="EMBL" id="QXTE01000039">
    <property type="protein sequence ID" value="TFK10669.1"/>
    <property type="molecule type" value="Genomic_DNA"/>
</dbReference>
<feature type="compositionally biased region" description="Basic and acidic residues" evidence="1">
    <location>
        <begin position="11"/>
        <end position="20"/>
    </location>
</feature>
<evidence type="ECO:0000313" key="2">
    <source>
        <dbReference type="EMBL" id="TFK10669.1"/>
    </source>
</evidence>
<dbReference type="Proteomes" id="UP000297703">
    <property type="component" value="Unassembled WGS sequence"/>
</dbReference>
<protein>
    <submittedName>
        <fullName evidence="2">Ras-related protein Rab-9A</fullName>
    </submittedName>
</protein>
<dbReference type="AlphaFoldDB" id="A0A4D9EJH9"/>
<organism evidence="2 3">
    <name type="scientific">Platysternon megacephalum</name>
    <name type="common">big-headed turtle</name>
    <dbReference type="NCBI Taxonomy" id="55544"/>
    <lineage>
        <taxon>Eukaryota</taxon>
        <taxon>Metazoa</taxon>
        <taxon>Chordata</taxon>
        <taxon>Craniata</taxon>
        <taxon>Vertebrata</taxon>
        <taxon>Euteleostomi</taxon>
        <taxon>Archelosauria</taxon>
        <taxon>Testudinata</taxon>
        <taxon>Testudines</taxon>
        <taxon>Cryptodira</taxon>
        <taxon>Durocryptodira</taxon>
        <taxon>Testudinoidea</taxon>
        <taxon>Platysternidae</taxon>
        <taxon>Platysternon</taxon>
    </lineage>
</organism>
<feature type="region of interest" description="Disordered" evidence="1">
    <location>
        <begin position="1"/>
        <end position="21"/>
    </location>
</feature>